<dbReference type="EMBL" id="JALJOS010000024">
    <property type="protein sequence ID" value="KAK9825534.1"/>
    <property type="molecule type" value="Genomic_DNA"/>
</dbReference>
<feature type="compositionally biased region" description="Low complexity" evidence="1">
    <location>
        <begin position="90"/>
        <end position="102"/>
    </location>
</feature>
<evidence type="ECO:0000313" key="4">
    <source>
        <dbReference type="Proteomes" id="UP001438707"/>
    </source>
</evidence>
<evidence type="ECO:0000313" key="3">
    <source>
        <dbReference type="EMBL" id="KAK9825534.1"/>
    </source>
</evidence>
<gene>
    <name evidence="3" type="ORF">WJX74_004781</name>
</gene>
<dbReference type="GO" id="GO:0006281">
    <property type="term" value="P:DNA repair"/>
    <property type="evidence" value="ECO:0007669"/>
    <property type="project" value="TreeGrafter"/>
</dbReference>
<keyword evidence="4" id="KW-1185">Reference proteome</keyword>
<feature type="region of interest" description="Disordered" evidence="1">
    <location>
        <begin position="123"/>
        <end position="142"/>
    </location>
</feature>
<evidence type="ECO:0000259" key="2">
    <source>
        <dbReference type="Pfam" id="PF06391"/>
    </source>
</evidence>
<feature type="domain" description="MAT1 centre" evidence="2">
    <location>
        <begin position="5"/>
        <end position="81"/>
    </location>
</feature>
<proteinExistence type="predicted"/>
<reference evidence="3 4" key="1">
    <citation type="journal article" date="2024" name="Nat. Commun.">
        <title>Phylogenomics reveals the evolutionary origins of lichenization in chlorophyte algae.</title>
        <authorList>
            <person name="Puginier C."/>
            <person name="Libourel C."/>
            <person name="Otte J."/>
            <person name="Skaloud P."/>
            <person name="Haon M."/>
            <person name="Grisel S."/>
            <person name="Petersen M."/>
            <person name="Berrin J.G."/>
            <person name="Delaux P.M."/>
            <person name="Dal Grande F."/>
            <person name="Keller J."/>
        </authorList>
    </citation>
    <scope>NUCLEOTIDE SEQUENCE [LARGE SCALE GENOMIC DNA]</scope>
    <source>
        <strain evidence="3 4">SAG 2145</strain>
    </source>
</reference>
<dbReference type="GO" id="GO:0005675">
    <property type="term" value="C:transcription factor TFIIH holo complex"/>
    <property type="evidence" value="ECO:0007669"/>
    <property type="project" value="TreeGrafter"/>
</dbReference>
<dbReference type="PANTHER" id="PTHR12683:SF13">
    <property type="entry name" value="CDK-ACTIVATING KINASE ASSEMBLY FACTOR MAT1"/>
    <property type="match status" value="1"/>
</dbReference>
<accession>A0AAW1QWJ4</accession>
<dbReference type="InterPro" id="IPR015877">
    <property type="entry name" value="MAT1_centre"/>
</dbReference>
<feature type="region of interest" description="Disordered" evidence="1">
    <location>
        <begin position="82"/>
        <end position="102"/>
    </location>
</feature>
<dbReference type="PANTHER" id="PTHR12683">
    <property type="entry name" value="CDK-ACTIVATING KINASE ASSEMBLY FACTOR MAT1"/>
    <property type="match status" value="1"/>
</dbReference>
<evidence type="ECO:0000256" key="1">
    <source>
        <dbReference type="SAM" id="MobiDB-lite"/>
    </source>
</evidence>
<sequence>MGDLHKEMKIRQRVQGIFNRPEADFPGLQDWNDYLELREDIIMNLAEGVDVAENENRIAEYQRENYQEILENQARQAEQLRMAAGRGRQSASNPAPASESAAELPLTYAAPSQMASRPVAMPVAAQPGPAQPTSPIGQGSLSQHQLLAMAMASGWSPNIPKLRMQQEAFSTLFGC</sequence>
<organism evidence="3 4">
    <name type="scientific">Apatococcus lobatus</name>
    <dbReference type="NCBI Taxonomy" id="904363"/>
    <lineage>
        <taxon>Eukaryota</taxon>
        <taxon>Viridiplantae</taxon>
        <taxon>Chlorophyta</taxon>
        <taxon>core chlorophytes</taxon>
        <taxon>Trebouxiophyceae</taxon>
        <taxon>Chlorellales</taxon>
        <taxon>Chlorellaceae</taxon>
        <taxon>Apatococcus</taxon>
    </lineage>
</organism>
<dbReference type="AlphaFoldDB" id="A0AAW1QWJ4"/>
<dbReference type="GO" id="GO:0006357">
    <property type="term" value="P:regulation of transcription by RNA polymerase II"/>
    <property type="evidence" value="ECO:0007669"/>
    <property type="project" value="TreeGrafter"/>
</dbReference>
<name>A0AAW1QWJ4_9CHLO</name>
<comment type="caution">
    <text evidence="3">The sequence shown here is derived from an EMBL/GenBank/DDBJ whole genome shotgun (WGS) entry which is preliminary data.</text>
</comment>
<feature type="compositionally biased region" description="Polar residues" evidence="1">
    <location>
        <begin position="131"/>
        <end position="142"/>
    </location>
</feature>
<protein>
    <recommendedName>
        <fullName evidence="2">MAT1 centre domain-containing protein</fullName>
    </recommendedName>
</protein>
<dbReference type="Proteomes" id="UP001438707">
    <property type="component" value="Unassembled WGS sequence"/>
</dbReference>
<dbReference type="Pfam" id="PF06391">
    <property type="entry name" value="MAT1"/>
    <property type="match status" value="1"/>
</dbReference>